<dbReference type="Proteomes" id="UP000240317">
    <property type="component" value="Unassembled WGS sequence"/>
</dbReference>
<dbReference type="RefSeq" id="WP_107138268.1">
    <property type="nucleotide sequence ID" value="NZ_PYSV01000010.1"/>
</dbReference>
<name>A0A2T3W753_9DEIO</name>
<sequence length="169" mass="17893">MTPPQEQTLPTAYQVGAFALIVHRGAYLITSPRQPLLPGGSHDLPGFILNAATGTNPVELQLRRTIREQVSLAVGELKLVGSHAARGMHGAEGGMRLNLIFGTEYCAGILQPDPSTVTGATWVPGEDLLSPGGAPGWLQGAVRDFEAITPLPVPDAPAPTSKLRFGRRR</sequence>
<protein>
    <recommendedName>
        <fullName evidence="3">NUDIX hydrolase</fullName>
    </recommendedName>
</protein>
<evidence type="ECO:0008006" key="3">
    <source>
        <dbReference type="Google" id="ProtNLM"/>
    </source>
</evidence>
<keyword evidence="2" id="KW-1185">Reference proteome</keyword>
<reference evidence="1 2" key="1">
    <citation type="submission" date="2018-03" db="EMBL/GenBank/DDBJ databases">
        <title>Draft genome of Deinococcus sp. OD32.</title>
        <authorList>
            <person name="Wang X.-P."/>
            <person name="Du Z.-J."/>
        </authorList>
    </citation>
    <scope>NUCLEOTIDE SEQUENCE [LARGE SCALE GENOMIC DNA]</scope>
    <source>
        <strain evidence="1 2">OD32</strain>
    </source>
</reference>
<evidence type="ECO:0000313" key="2">
    <source>
        <dbReference type="Proteomes" id="UP000240317"/>
    </source>
</evidence>
<dbReference type="AlphaFoldDB" id="A0A2T3W753"/>
<dbReference type="OrthoDB" id="69078at2"/>
<accession>A0A2T3W753</accession>
<dbReference type="EMBL" id="PYSV01000010">
    <property type="protein sequence ID" value="PTA67728.1"/>
    <property type="molecule type" value="Genomic_DNA"/>
</dbReference>
<comment type="caution">
    <text evidence="1">The sequence shown here is derived from an EMBL/GenBank/DDBJ whole genome shotgun (WGS) entry which is preliminary data.</text>
</comment>
<gene>
    <name evidence="1" type="ORF">C8263_11500</name>
</gene>
<proteinExistence type="predicted"/>
<evidence type="ECO:0000313" key="1">
    <source>
        <dbReference type="EMBL" id="PTA67728.1"/>
    </source>
</evidence>
<organism evidence="1 2">
    <name type="scientific">Deinococcus arcticus</name>
    <dbReference type="NCBI Taxonomy" id="2136176"/>
    <lineage>
        <taxon>Bacteria</taxon>
        <taxon>Thermotogati</taxon>
        <taxon>Deinococcota</taxon>
        <taxon>Deinococci</taxon>
        <taxon>Deinococcales</taxon>
        <taxon>Deinococcaceae</taxon>
        <taxon>Deinococcus</taxon>
    </lineage>
</organism>